<keyword evidence="1" id="KW-0808">Transferase</keyword>
<dbReference type="GeneID" id="96998936"/>
<evidence type="ECO:0000256" key="1">
    <source>
        <dbReference type="ARBA" id="ARBA00022679"/>
    </source>
</evidence>
<dbReference type="PATRIC" id="fig|883114.3.peg.933"/>
<dbReference type="Gene3D" id="3.40.630.30">
    <property type="match status" value="1"/>
</dbReference>
<dbReference type="Proteomes" id="UP000004191">
    <property type="component" value="Unassembled WGS sequence"/>
</dbReference>
<dbReference type="GO" id="GO:0005737">
    <property type="term" value="C:cytoplasm"/>
    <property type="evidence" value="ECO:0007669"/>
    <property type="project" value="TreeGrafter"/>
</dbReference>
<organism evidence="5 6">
    <name type="scientific">Helcococcus kunzii ATCC 51366</name>
    <dbReference type="NCBI Taxonomy" id="883114"/>
    <lineage>
        <taxon>Bacteria</taxon>
        <taxon>Bacillati</taxon>
        <taxon>Bacillota</taxon>
        <taxon>Tissierellia</taxon>
        <taxon>Tissierellales</taxon>
        <taxon>Peptoniphilaceae</taxon>
        <taxon>Helcococcus</taxon>
    </lineage>
</organism>
<comment type="caution">
    <text evidence="5">The sequence shown here is derived from an EMBL/GenBank/DDBJ whole genome shotgun (WGS) entry which is preliminary data.</text>
</comment>
<dbReference type="EMBL" id="AGEI01000021">
    <property type="protein sequence ID" value="EHR34007.1"/>
    <property type="molecule type" value="Genomic_DNA"/>
</dbReference>
<evidence type="ECO:0000313" key="6">
    <source>
        <dbReference type="Proteomes" id="UP000004191"/>
    </source>
</evidence>
<proteinExistence type="inferred from homology"/>
<dbReference type="STRING" id="883114.HMPREF9709_00943"/>
<dbReference type="InterPro" id="IPR000182">
    <property type="entry name" value="GNAT_dom"/>
</dbReference>
<accession>H3NNN2</accession>
<dbReference type="HOGENOM" id="CLU_013985_3_6_9"/>
<dbReference type="InterPro" id="IPR016181">
    <property type="entry name" value="Acyl_CoA_acyltransferase"/>
</dbReference>
<evidence type="ECO:0000313" key="5">
    <source>
        <dbReference type="EMBL" id="EHR34007.1"/>
    </source>
</evidence>
<keyword evidence="2" id="KW-0012">Acyltransferase</keyword>
<name>H3NNN2_9FIRM</name>
<dbReference type="InterPro" id="IPR051531">
    <property type="entry name" value="N-acetyltransferase"/>
</dbReference>
<dbReference type="Pfam" id="PF13302">
    <property type="entry name" value="Acetyltransf_3"/>
    <property type="match status" value="1"/>
</dbReference>
<dbReference type="RefSeq" id="WP_005398396.1">
    <property type="nucleotide sequence ID" value="NZ_JH601088.1"/>
</dbReference>
<protein>
    <recommendedName>
        <fullName evidence="4">N-acetyltransferase domain-containing protein</fullName>
    </recommendedName>
</protein>
<gene>
    <name evidence="5" type="ORF">HMPREF9709_00943</name>
</gene>
<dbReference type="GO" id="GO:0008999">
    <property type="term" value="F:protein-N-terminal-alanine acetyltransferase activity"/>
    <property type="evidence" value="ECO:0007669"/>
    <property type="project" value="TreeGrafter"/>
</dbReference>
<dbReference type="OrthoDB" id="9785602at2"/>
<reference evidence="5 6" key="1">
    <citation type="submission" date="2012-01" db="EMBL/GenBank/DDBJ databases">
        <title>The Genome Sequence of Helcococcus kunzii ATCC 51366.</title>
        <authorList>
            <consortium name="The Broad Institute Genome Sequencing Platform"/>
            <person name="Earl A."/>
            <person name="Ward D."/>
            <person name="Feldgarden M."/>
            <person name="Gevers D."/>
            <person name="Huys G."/>
            <person name="Young S.K."/>
            <person name="Zeng Q."/>
            <person name="Gargeya S."/>
            <person name="Fitzgerald M."/>
            <person name="Haas B."/>
            <person name="Abouelleil A."/>
            <person name="Alvarado L."/>
            <person name="Arachchi H.M."/>
            <person name="Berlin A."/>
            <person name="Chapman S.B."/>
            <person name="Gearin G."/>
            <person name="Goldberg J."/>
            <person name="Griggs A."/>
            <person name="Gujja S."/>
            <person name="Hansen M."/>
            <person name="Heiman D."/>
            <person name="Howarth C."/>
            <person name="Larimer J."/>
            <person name="Lui A."/>
            <person name="MacDonald P.J.P."/>
            <person name="McCowen C."/>
            <person name="Montmayeur A."/>
            <person name="Murphy C."/>
            <person name="Neiman D."/>
            <person name="Pearson M."/>
            <person name="Priest M."/>
            <person name="Roberts A."/>
            <person name="Saif S."/>
            <person name="Shea T."/>
            <person name="Sisk P."/>
            <person name="Stolte C."/>
            <person name="Sykes S."/>
            <person name="Wortman J."/>
            <person name="Nusbaum C."/>
            <person name="Birren B."/>
        </authorList>
    </citation>
    <scope>NUCLEOTIDE SEQUENCE [LARGE SCALE GENOMIC DNA]</scope>
    <source>
        <strain evidence="5 6">ATCC 51366</strain>
    </source>
</reference>
<dbReference type="AlphaFoldDB" id="H3NNN2"/>
<dbReference type="PANTHER" id="PTHR43792:SF8">
    <property type="entry name" value="[RIBOSOMAL PROTEIN US5]-ALANINE N-ACETYLTRANSFERASE"/>
    <property type="match status" value="1"/>
</dbReference>
<dbReference type="eggNOG" id="COG1670">
    <property type="taxonomic scope" value="Bacteria"/>
</dbReference>
<feature type="domain" description="N-acetyltransferase" evidence="4">
    <location>
        <begin position="17"/>
        <end position="181"/>
    </location>
</feature>
<keyword evidence="6" id="KW-1185">Reference proteome</keyword>
<dbReference type="SUPFAM" id="SSF55729">
    <property type="entry name" value="Acyl-CoA N-acyltransferases (Nat)"/>
    <property type="match status" value="1"/>
</dbReference>
<sequence>MNINIDISNKLFNTERLKLRPWELTDLEDFYEYSKVDGVGQMAGWLPHKNIQESRNILEHFIKNKNVLAIEYNGKVIGSIGLHNYNEKKWPEFENLKCKEIGYVLSKDYWGLGIMPEAVKEIIRYMFEDEKLDILFCGYFKFNSQSKRVQEKCGFTYYSDQEITTLSGITHDGVINILRKEDWIK</sequence>
<dbReference type="PROSITE" id="PS51186">
    <property type="entry name" value="GNAT"/>
    <property type="match status" value="1"/>
</dbReference>
<dbReference type="PANTHER" id="PTHR43792">
    <property type="entry name" value="GNAT FAMILY, PUTATIVE (AFU_ORTHOLOGUE AFUA_3G00765)-RELATED-RELATED"/>
    <property type="match status" value="1"/>
</dbReference>
<evidence type="ECO:0000256" key="3">
    <source>
        <dbReference type="ARBA" id="ARBA00038502"/>
    </source>
</evidence>
<comment type="similarity">
    <text evidence="3">Belongs to the acetyltransferase family. RimJ subfamily.</text>
</comment>
<evidence type="ECO:0000256" key="2">
    <source>
        <dbReference type="ARBA" id="ARBA00023315"/>
    </source>
</evidence>
<evidence type="ECO:0000259" key="4">
    <source>
        <dbReference type="PROSITE" id="PS51186"/>
    </source>
</evidence>